<keyword evidence="9" id="KW-1185">Reference proteome</keyword>
<feature type="compositionally biased region" description="Basic and acidic residues" evidence="7">
    <location>
        <begin position="451"/>
        <end position="470"/>
    </location>
</feature>
<keyword evidence="4" id="KW-0808">Transferase</keyword>
<dbReference type="InterPro" id="IPR042080">
    <property type="entry name" value="RNA_2'-PTrans_N"/>
</dbReference>
<dbReference type="EMBL" id="JAVLET010000002">
    <property type="protein sequence ID" value="KAL0473646.1"/>
    <property type="molecule type" value="Genomic_DNA"/>
</dbReference>
<feature type="compositionally biased region" description="Acidic residues" evidence="7">
    <location>
        <begin position="263"/>
        <end position="273"/>
    </location>
</feature>
<feature type="region of interest" description="Disordered" evidence="7">
    <location>
        <begin position="251"/>
        <end position="276"/>
    </location>
</feature>
<evidence type="ECO:0000256" key="5">
    <source>
        <dbReference type="ARBA" id="ARBA00023027"/>
    </source>
</evidence>
<dbReference type="PANTHER" id="PTHR12684">
    <property type="entry name" value="PUTATIVE PHOSPHOTRANSFERASE"/>
    <property type="match status" value="1"/>
</dbReference>
<sequence>MIVPKASLQLCIGNSNLLFTAGAVGKLRFTTTPTHPRLSRLLIAGGQQRRASIHSPPLTRSQHHPITTTIAKTTPHHRHNHHHKMASPAEDQATHHQDRADRASHSNRGGGGGGRGGRGGRGPKSGGHHGGGHRKGGGGSRDVDLSRALSRLLRHQAASAGINLDAEGYAPLDKVLAWGPIRSLKPTFSEILKAVKESDKQRFAIKLKPGKGEEDEKSEEAGDWLIRANQGHSIKLESEGLLRRLVVLGGGGGGGQQGREATEGEGQDGEGEDGGTIPIPETVVHGTYFAFWDKIIQSGGLKPMGRNHVHFSTGLPEDTERGVISGMRSDAEVLVFVDVERSIRDAEEAEGEGDKEGKGIKWWMSDNGVVLTEGDKDGLVPLKYFKEVRGRRQGVGLLWKDGQKVADLPEGLEIRMPMGKGRAAAGGGGGGSGKRGGRGGGGRGGAGKGGRGREEKGNGEEAKPLEMDSQ</sequence>
<accession>A0ABR3DPA9</accession>
<evidence type="ECO:0000256" key="1">
    <source>
        <dbReference type="ARBA" id="ARBA00003343"/>
    </source>
</evidence>
<feature type="region of interest" description="Disordered" evidence="7">
    <location>
        <begin position="73"/>
        <end position="143"/>
    </location>
</feature>
<comment type="catalytic activity">
    <reaction evidence="6">
        <text>2'-phospho-[ligated tRNA] + NAD(+) = mature tRNA + ADP-alpha-D-ribose 1'',2''-cyclic phosphate + nicotinamide</text>
        <dbReference type="Rhea" id="RHEA:23324"/>
        <dbReference type="Rhea" id="RHEA-COMP:11106"/>
        <dbReference type="Rhea" id="RHEA-COMP:11107"/>
        <dbReference type="ChEBI" id="CHEBI:17154"/>
        <dbReference type="ChEBI" id="CHEBI:57540"/>
        <dbReference type="ChEBI" id="CHEBI:76596"/>
        <dbReference type="ChEBI" id="CHEBI:82883"/>
        <dbReference type="ChEBI" id="CHEBI:85027"/>
        <dbReference type="EC" id="2.7.1.160"/>
    </reaction>
</comment>
<dbReference type="Gene3D" id="1.10.10.970">
    <property type="entry name" value="RNA 2'-phosphotransferase, Tpt1/KptA family, N-terminal domain"/>
    <property type="match status" value="1"/>
</dbReference>
<dbReference type="PANTHER" id="PTHR12684:SF2">
    <property type="entry name" value="TRNA 2'-PHOSPHOTRANSFERASE 1"/>
    <property type="match status" value="1"/>
</dbReference>
<feature type="compositionally biased region" description="Gly residues" evidence="7">
    <location>
        <begin position="108"/>
        <end position="125"/>
    </location>
</feature>
<comment type="similarity">
    <text evidence="2">Belongs to the KptA/TPT1 family.</text>
</comment>
<dbReference type="InterPro" id="IPR002745">
    <property type="entry name" value="Ptrans_KptA/Tpt1"/>
</dbReference>
<feature type="compositionally biased region" description="Basic residues" evidence="7">
    <location>
        <begin position="126"/>
        <end position="136"/>
    </location>
</feature>
<name>A0ABR3DPA9_NEUIN</name>
<dbReference type="SUPFAM" id="SSF56399">
    <property type="entry name" value="ADP-ribosylation"/>
    <property type="match status" value="1"/>
</dbReference>
<organism evidence="8 9">
    <name type="scientific">Neurospora intermedia</name>
    <dbReference type="NCBI Taxonomy" id="5142"/>
    <lineage>
        <taxon>Eukaryota</taxon>
        <taxon>Fungi</taxon>
        <taxon>Dikarya</taxon>
        <taxon>Ascomycota</taxon>
        <taxon>Pezizomycotina</taxon>
        <taxon>Sordariomycetes</taxon>
        <taxon>Sordariomycetidae</taxon>
        <taxon>Sordariales</taxon>
        <taxon>Sordariaceae</taxon>
        <taxon>Neurospora</taxon>
    </lineage>
</organism>
<feature type="compositionally biased region" description="Basic and acidic residues" evidence="7">
    <location>
        <begin position="92"/>
        <end position="104"/>
    </location>
</feature>
<evidence type="ECO:0000256" key="6">
    <source>
        <dbReference type="ARBA" id="ARBA00047949"/>
    </source>
</evidence>
<evidence type="ECO:0000313" key="8">
    <source>
        <dbReference type="EMBL" id="KAL0473646.1"/>
    </source>
</evidence>
<keyword evidence="5" id="KW-0520">NAD</keyword>
<reference evidence="8 9" key="1">
    <citation type="submission" date="2023-09" db="EMBL/GenBank/DDBJ databases">
        <title>Multi-omics analysis of a traditional fermented food reveals byproduct-associated fungal strains for waste-to-food upcycling.</title>
        <authorList>
            <consortium name="Lawrence Berkeley National Laboratory"/>
            <person name="Rekdal V.M."/>
            <person name="Villalobos-Escobedo J.M."/>
            <person name="Rodriguez-Valeron N."/>
            <person name="Garcia M.O."/>
            <person name="Vasquez D.P."/>
            <person name="Damayanti I."/>
            <person name="Sorensen P.M."/>
            <person name="Baidoo E.E."/>
            <person name="De Carvalho A.C."/>
            <person name="Riley R."/>
            <person name="Lipzen A."/>
            <person name="He G."/>
            <person name="Yan M."/>
            <person name="Haridas S."/>
            <person name="Daum C."/>
            <person name="Yoshinaga Y."/>
            <person name="Ng V."/>
            <person name="Grigoriev I.V."/>
            <person name="Munk R."/>
            <person name="Nuraida L."/>
            <person name="Wijaya C.H."/>
            <person name="Morales P.-C."/>
            <person name="Keasling J.D."/>
        </authorList>
    </citation>
    <scope>NUCLEOTIDE SEQUENCE [LARGE SCALE GENOMIC DNA]</scope>
    <source>
        <strain evidence="8 9">FGSC 2613</strain>
    </source>
</reference>
<dbReference type="Pfam" id="PF01885">
    <property type="entry name" value="PTS_2-RNA"/>
    <property type="match status" value="1"/>
</dbReference>
<feature type="region of interest" description="Disordered" evidence="7">
    <location>
        <begin position="419"/>
        <end position="470"/>
    </location>
</feature>
<evidence type="ECO:0000313" key="9">
    <source>
        <dbReference type="Proteomes" id="UP001451303"/>
    </source>
</evidence>
<protein>
    <recommendedName>
        <fullName evidence="3">2'-phosphotransferase</fullName>
        <ecNumber evidence="3">2.7.1.160</ecNumber>
    </recommendedName>
</protein>
<dbReference type="Gene3D" id="3.20.170.30">
    <property type="match status" value="1"/>
</dbReference>
<comment type="caution">
    <text evidence="8">The sequence shown here is derived from an EMBL/GenBank/DDBJ whole genome shotgun (WGS) entry which is preliminary data.</text>
</comment>
<dbReference type="EC" id="2.7.1.160" evidence="3"/>
<dbReference type="InterPro" id="IPR042081">
    <property type="entry name" value="RNA_2'-PTrans_C"/>
</dbReference>
<evidence type="ECO:0000256" key="2">
    <source>
        <dbReference type="ARBA" id="ARBA00009836"/>
    </source>
</evidence>
<feature type="compositionally biased region" description="Gly residues" evidence="7">
    <location>
        <begin position="424"/>
        <end position="449"/>
    </location>
</feature>
<proteinExistence type="inferred from homology"/>
<comment type="function">
    <text evidence="1">Catalyzes the last step of tRNA splicing, the transfer of the splice junction 2'-phosphate from ligated tRNA to NAD to produce ADP-ribose 1''-2'' cyclic phosphate.</text>
</comment>
<evidence type="ECO:0000256" key="3">
    <source>
        <dbReference type="ARBA" id="ARBA00012007"/>
    </source>
</evidence>
<evidence type="ECO:0000256" key="7">
    <source>
        <dbReference type="SAM" id="MobiDB-lite"/>
    </source>
</evidence>
<feature type="compositionally biased region" description="Basic residues" evidence="7">
    <location>
        <begin position="74"/>
        <end position="85"/>
    </location>
</feature>
<dbReference type="Proteomes" id="UP001451303">
    <property type="component" value="Unassembled WGS sequence"/>
</dbReference>
<gene>
    <name evidence="8" type="ORF">QR685DRAFT_595337</name>
</gene>
<evidence type="ECO:0000256" key="4">
    <source>
        <dbReference type="ARBA" id="ARBA00022679"/>
    </source>
</evidence>